<feature type="region of interest" description="Disordered" evidence="1">
    <location>
        <begin position="69"/>
        <end position="92"/>
    </location>
</feature>
<accession>A0A2H1V646</accession>
<feature type="compositionally biased region" description="Acidic residues" evidence="1">
    <location>
        <begin position="16"/>
        <end position="26"/>
    </location>
</feature>
<protein>
    <submittedName>
        <fullName evidence="2">SFRICE_010640</fullName>
    </submittedName>
</protein>
<organism evidence="2">
    <name type="scientific">Spodoptera frugiperda</name>
    <name type="common">Fall armyworm</name>
    <dbReference type="NCBI Taxonomy" id="7108"/>
    <lineage>
        <taxon>Eukaryota</taxon>
        <taxon>Metazoa</taxon>
        <taxon>Ecdysozoa</taxon>
        <taxon>Arthropoda</taxon>
        <taxon>Hexapoda</taxon>
        <taxon>Insecta</taxon>
        <taxon>Pterygota</taxon>
        <taxon>Neoptera</taxon>
        <taxon>Endopterygota</taxon>
        <taxon>Lepidoptera</taxon>
        <taxon>Glossata</taxon>
        <taxon>Ditrysia</taxon>
        <taxon>Noctuoidea</taxon>
        <taxon>Noctuidae</taxon>
        <taxon>Amphipyrinae</taxon>
        <taxon>Spodoptera</taxon>
    </lineage>
</organism>
<feature type="compositionally biased region" description="Polar residues" evidence="1">
    <location>
        <begin position="1"/>
        <end position="13"/>
    </location>
</feature>
<dbReference type="EMBL" id="ODYU01000877">
    <property type="protein sequence ID" value="SOQ36301.1"/>
    <property type="molecule type" value="Genomic_DNA"/>
</dbReference>
<dbReference type="AlphaFoldDB" id="A0A2H1V646"/>
<feature type="compositionally biased region" description="Polar residues" evidence="1">
    <location>
        <begin position="131"/>
        <end position="144"/>
    </location>
</feature>
<name>A0A2H1V646_SPOFR</name>
<reference evidence="2" key="1">
    <citation type="submission" date="2016-07" db="EMBL/GenBank/DDBJ databases">
        <authorList>
            <person name="Bretaudeau A."/>
        </authorList>
    </citation>
    <scope>NUCLEOTIDE SEQUENCE</scope>
    <source>
        <strain evidence="2">Rice</strain>
        <tissue evidence="2">Whole body</tissue>
    </source>
</reference>
<feature type="region of interest" description="Disordered" evidence="1">
    <location>
        <begin position="1"/>
        <end position="45"/>
    </location>
</feature>
<evidence type="ECO:0000256" key="1">
    <source>
        <dbReference type="SAM" id="MobiDB-lite"/>
    </source>
</evidence>
<gene>
    <name evidence="2" type="ORF">SFRICE_010640</name>
</gene>
<feature type="compositionally biased region" description="Polar residues" evidence="1">
    <location>
        <begin position="82"/>
        <end position="92"/>
    </location>
</feature>
<feature type="compositionally biased region" description="Polar residues" evidence="1">
    <location>
        <begin position="27"/>
        <end position="44"/>
    </location>
</feature>
<evidence type="ECO:0000313" key="2">
    <source>
        <dbReference type="EMBL" id="SOQ36301.1"/>
    </source>
</evidence>
<sequence>MEKSDSNTVQNHTSGDEGENQGDDDVPTTSRGDNFNPEQISHNMNDFKAIDFNSADEVRQAMKVMLSGKMPPQSFAEDSDKFPSNNDPVKINETNKSIRTHNMLRPVRLIHNKFTSAWNFKRQNAAEVTSLPENPTPETVTPSQMLPKPQKEPTKSTRKPSKTSGESTRRKRPGRPPKAGPSKAKRPNIKSMYLGKLSNVVPFKRYLESASESDVESVITFY</sequence>
<feature type="region of interest" description="Disordered" evidence="1">
    <location>
        <begin position="128"/>
        <end position="194"/>
    </location>
</feature>
<proteinExistence type="predicted"/>